<reference evidence="2" key="1">
    <citation type="journal article" date="2019" name="Int. J. Syst. Evol. Microbiol.">
        <title>The Global Catalogue of Microorganisms (GCM) 10K type strain sequencing project: providing services to taxonomists for standard genome sequencing and annotation.</title>
        <authorList>
            <consortium name="The Broad Institute Genomics Platform"/>
            <consortium name="The Broad Institute Genome Sequencing Center for Infectious Disease"/>
            <person name="Wu L."/>
            <person name="Ma J."/>
        </authorList>
    </citation>
    <scope>NUCLEOTIDE SEQUENCE [LARGE SCALE GENOMIC DNA]</scope>
    <source>
        <strain evidence="2">CGMCC 1.5362</strain>
    </source>
</reference>
<dbReference type="Gene3D" id="3.40.50.1820">
    <property type="entry name" value="alpha/beta hydrolase"/>
    <property type="match status" value="1"/>
</dbReference>
<comment type="caution">
    <text evidence="1">The sequence shown here is derived from an EMBL/GenBank/DDBJ whole genome shotgun (WGS) entry which is preliminary data.</text>
</comment>
<dbReference type="SUPFAM" id="SSF53474">
    <property type="entry name" value="alpha/beta-Hydrolases"/>
    <property type="match status" value="1"/>
</dbReference>
<accession>A0ABQ2F614</accession>
<dbReference type="Pfam" id="PF03583">
    <property type="entry name" value="LIP"/>
    <property type="match status" value="1"/>
</dbReference>
<dbReference type="EMBL" id="BMLB01000001">
    <property type="protein sequence ID" value="GGK55871.1"/>
    <property type="molecule type" value="Genomic_DNA"/>
</dbReference>
<dbReference type="PIRSF" id="PIRSF029171">
    <property type="entry name" value="Esterase_LipA"/>
    <property type="match status" value="1"/>
</dbReference>
<gene>
    <name evidence="1" type="ORF">GCM10011509_00230</name>
</gene>
<dbReference type="InterPro" id="IPR005152">
    <property type="entry name" value="Lipase_secreted"/>
</dbReference>
<protein>
    <recommendedName>
        <fullName evidence="3">Lipase</fullName>
    </recommendedName>
</protein>
<evidence type="ECO:0008006" key="3">
    <source>
        <dbReference type="Google" id="ProtNLM"/>
    </source>
</evidence>
<keyword evidence="2" id="KW-1185">Reference proteome</keyword>
<proteinExistence type="predicted"/>
<dbReference type="PANTHER" id="PTHR34853:SF1">
    <property type="entry name" value="LIPASE 5"/>
    <property type="match status" value="1"/>
</dbReference>
<dbReference type="PANTHER" id="PTHR34853">
    <property type="match status" value="1"/>
</dbReference>
<dbReference type="Gene3D" id="1.10.260.160">
    <property type="match status" value="1"/>
</dbReference>
<organism evidence="1 2">
    <name type="scientific">Ornithinimicrobium pekingense</name>
    <dbReference type="NCBI Taxonomy" id="384677"/>
    <lineage>
        <taxon>Bacteria</taxon>
        <taxon>Bacillati</taxon>
        <taxon>Actinomycetota</taxon>
        <taxon>Actinomycetes</taxon>
        <taxon>Micrococcales</taxon>
        <taxon>Ornithinimicrobiaceae</taxon>
        <taxon>Ornithinimicrobium</taxon>
    </lineage>
</organism>
<evidence type="ECO:0000313" key="2">
    <source>
        <dbReference type="Proteomes" id="UP000662111"/>
    </source>
</evidence>
<dbReference type="InterPro" id="IPR029058">
    <property type="entry name" value="AB_hydrolase_fold"/>
</dbReference>
<name>A0ABQ2F614_9MICO</name>
<dbReference type="Proteomes" id="UP000662111">
    <property type="component" value="Unassembled WGS sequence"/>
</dbReference>
<evidence type="ECO:0000313" key="1">
    <source>
        <dbReference type="EMBL" id="GGK55871.1"/>
    </source>
</evidence>
<dbReference type="RefSeq" id="WP_022921196.1">
    <property type="nucleotide sequence ID" value="NZ_BMLB01000001.1"/>
</dbReference>
<sequence>MKAGRADPVGLPVVSRLRWLPLPAARTALRLLGLGDLGIRHGVALRRVLYVTAGPDGRPTVASALVATPVGAEPHAVVCYQHATQSHRVNVPSTPHRLEGVLTSVVFAGAGYALAAPDYQGLGSGTGHHPYLHAATEASSVTDLLAVLPQVLERTGTAVPRRTALLGFSQGGHASLAALESLSATAEDLDLDLVGVASVAGVHRLLESAGPHTLSGASAHHSTYLAYLATSYARLHRQPLSSIVRPRWARRLPLLMDGAHGMAQIEQALPRDPTQVLTRETVEDLIGPGEGWFAQRLAANSVGDVAAVAPVRFFVGSRDVDAPPVDAARTARLIRARGGSAEVVDVGPVDHRGTAFAAVGLARRWFDDLLDVETPELPGVAATGASVPERWRGRLTRALPVLGRTRPLGA</sequence>